<dbReference type="AlphaFoldDB" id="A0A2D6YMC1"/>
<accession>A0A2D6YMC1</accession>
<proteinExistence type="predicted"/>
<dbReference type="Proteomes" id="UP000226525">
    <property type="component" value="Unassembled WGS sequence"/>
</dbReference>
<dbReference type="EMBL" id="NZEX01000156">
    <property type="protein sequence ID" value="MAH64346.1"/>
    <property type="molecule type" value="Genomic_DNA"/>
</dbReference>
<dbReference type="PROSITE" id="PS51257">
    <property type="entry name" value="PROKAR_LIPOPROTEIN"/>
    <property type="match status" value="1"/>
</dbReference>
<keyword evidence="1" id="KW-0175">Coiled coil</keyword>
<evidence type="ECO:0000313" key="2">
    <source>
        <dbReference type="EMBL" id="MAH64346.1"/>
    </source>
</evidence>
<sequence>MHKVLVFIGLLVLAGCQPWQDDLNRNSMRLQDLEARVRMLESQVESLSTELESRRAKGGSFVVMEIPTVELVKLYKNNDKAFNQAFKKYIDQQN</sequence>
<gene>
    <name evidence="2" type="ORF">CMN54_13055</name>
</gene>
<evidence type="ECO:0000256" key="1">
    <source>
        <dbReference type="SAM" id="Coils"/>
    </source>
</evidence>
<comment type="caution">
    <text evidence="2">The sequence shown here is derived from an EMBL/GenBank/DDBJ whole genome shotgun (WGS) entry which is preliminary data.</text>
</comment>
<reference evidence="3" key="1">
    <citation type="submission" date="2017-09" db="EMBL/GenBank/DDBJ databases">
        <title>The Reconstruction of 2,631 Draft Metagenome-Assembled Genomes from the Global Oceans.</title>
        <authorList>
            <person name="Tully B.J."/>
            <person name="Graham E.D."/>
            <person name="Heidelberg J.F."/>
        </authorList>
    </citation>
    <scope>NUCLEOTIDE SEQUENCE [LARGE SCALE GENOMIC DNA]</scope>
</reference>
<name>A0A2D6YMC1_9DELT</name>
<evidence type="ECO:0000313" key="3">
    <source>
        <dbReference type="Proteomes" id="UP000226525"/>
    </source>
</evidence>
<feature type="coiled-coil region" evidence="1">
    <location>
        <begin position="23"/>
        <end position="57"/>
    </location>
</feature>
<organism evidence="2 3">
    <name type="scientific">SAR324 cluster bacterium</name>
    <dbReference type="NCBI Taxonomy" id="2024889"/>
    <lineage>
        <taxon>Bacteria</taxon>
        <taxon>Deltaproteobacteria</taxon>
        <taxon>SAR324 cluster</taxon>
    </lineage>
</organism>
<protein>
    <submittedName>
        <fullName evidence="2">Uncharacterized protein</fullName>
    </submittedName>
</protein>